<keyword evidence="9" id="KW-0175">Coiled coil</keyword>
<organism evidence="12">
    <name type="scientific">Trypanosoma brucei</name>
    <dbReference type="NCBI Taxonomy" id="5691"/>
    <lineage>
        <taxon>Eukaryota</taxon>
        <taxon>Discoba</taxon>
        <taxon>Euglenozoa</taxon>
        <taxon>Kinetoplastea</taxon>
        <taxon>Metakinetoplastina</taxon>
        <taxon>Trypanosomatida</taxon>
        <taxon>Trypanosomatidae</taxon>
        <taxon>Trypanosoma</taxon>
    </lineage>
</organism>
<keyword evidence="4" id="KW-0336">GPI-anchor</keyword>
<evidence type="ECO:0000256" key="1">
    <source>
        <dbReference type="ARBA" id="ARBA00002523"/>
    </source>
</evidence>
<feature type="signal peptide" evidence="10">
    <location>
        <begin position="1"/>
        <end position="17"/>
    </location>
</feature>
<evidence type="ECO:0000256" key="10">
    <source>
        <dbReference type="SAM" id="SignalP"/>
    </source>
</evidence>
<proteinExistence type="predicted"/>
<keyword evidence="3" id="KW-1003">Cell membrane</keyword>
<evidence type="ECO:0000256" key="9">
    <source>
        <dbReference type="SAM" id="Coils"/>
    </source>
</evidence>
<keyword evidence="7" id="KW-0325">Glycoprotein</keyword>
<dbReference type="Pfam" id="PF13206">
    <property type="entry name" value="VSG_B"/>
    <property type="match status" value="1"/>
</dbReference>
<feature type="domain" description="Trypanosome variant surface glycoprotein B-type N-terminal" evidence="11">
    <location>
        <begin position="11"/>
        <end position="326"/>
    </location>
</feature>
<dbReference type="GO" id="GO:0005886">
    <property type="term" value="C:plasma membrane"/>
    <property type="evidence" value="ECO:0007669"/>
    <property type="project" value="UniProtKB-SubCell"/>
</dbReference>
<keyword evidence="8" id="KW-0449">Lipoprotein</keyword>
<dbReference type="VEuPathDB" id="TriTrypDB:Tb1125.11.19130"/>
<evidence type="ECO:0000256" key="4">
    <source>
        <dbReference type="ARBA" id="ARBA00022622"/>
    </source>
</evidence>
<dbReference type="VEuPathDB" id="TriTrypDB:Tb927.11.19180"/>
<dbReference type="EMBL" id="KC613162">
    <property type="protein sequence ID" value="AGH60593.1"/>
    <property type="molecule type" value="Genomic_DNA"/>
</dbReference>
<evidence type="ECO:0000256" key="7">
    <source>
        <dbReference type="ARBA" id="ARBA00023180"/>
    </source>
</evidence>
<evidence type="ECO:0000256" key="5">
    <source>
        <dbReference type="ARBA" id="ARBA00022729"/>
    </source>
</evidence>
<evidence type="ECO:0000259" key="11">
    <source>
        <dbReference type="Pfam" id="PF13206"/>
    </source>
</evidence>
<feature type="coiled-coil region" evidence="9">
    <location>
        <begin position="146"/>
        <end position="173"/>
    </location>
</feature>
<keyword evidence="6" id="KW-0472">Membrane</keyword>
<name>M4SW04_9TRYP</name>
<protein>
    <submittedName>
        <fullName evidence="12">Variant surface glycoprotein 1678</fullName>
    </submittedName>
</protein>
<evidence type="ECO:0000256" key="6">
    <source>
        <dbReference type="ARBA" id="ARBA00023136"/>
    </source>
</evidence>
<accession>M4SW04</accession>
<evidence type="ECO:0000313" key="12">
    <source>
        <dbReference type="EMBL" id="AGH60593.1"/>
    </source>
</evidence>
<sequence>MRAASFALAMLAYLTHAIRPATSAADANAQAHGIMCRLQALAAAQPPTTTIKPDKGNSLQAMLELNLTTSDDNWRTLFDTKLAKEQGDKMPAAYESSSYSKDWSAKWQHWWSAAKRAEDAKTGTAEHSKYKKIPDEQQRRFLHSIIEQNTAKLEDLQTQYNLLKEEATQTLTAKIQKELNAALYGGDGTKTAVDTTNTLDGAAGWTTTCGAAKAGRSIIGDFLCLCNGADGGSNECPGSYAQQNWGAAVSTPRTTWPALKATCPQQAKPKLSSGAIAAAIASFESTLGRKTSGGETKVFLGSSQDHSCDGTSSRLCVSYDNFFAKTTG</sequence>
<reference evidence="12" key="1">
    <citation type="submission" date="2013-02" db="EMBL/GenBank/DDBJ databases">
        <authorList>
            <person name="Cross G.A.M."/>
            <person name="Kim H.-S."/>
            <person name="Wickstead B."/>
        </authorList>
    </citation>
    <scope>NUCLEOTIDE SEQUENCE</scope>
    <source>
        <strain evidence="12">Lister 427</strain>
    </source>
</reference>
<comment type="function">
    <text evidence="1">VSG forms a coat on the surface of the parasite. The trypanosome evades the immune response of the host by expressing a series of antigenically distinct VSGs from an estimated 1000 VSG genes.</text>
</comment>
<evidence type="ECO:0000256" key="2">
    <source>
        <dbReference type="ARBA" id="ARBA00004609"/>
    </source>
</evidence>
<evidence type="ECO:0000256" key="3">
    <source>
        <dbReference type="ARBA" id="ARBA00022475"/>
    </source>
</evidence>
<keyword evidence="5 10" id="KW-0732">Signal</keyword>
<comment type="subcellular location">
    <subcellularLocation>
        <location evidence="2">Cell membrane</location>
        <topology evidence="2">Lipid-anchor</topology>
        <topology evidence="2">GPI-anchor</topology>
    </subcellularLocation>
</comment>
<dbReference type="VEuPathDB" id="TriTrypDB:Tb427_000147000"/>
<dbReference type="AlphaFoldDB" id="M4SW04"/>
<feature type="chain" id="PRO_5004058429" evidence="10">
    <location>
        <begin position="18"/>
        <end position="328"/>
    </location>
</feature>
<reference evidence="12" key="2">
    <citation type="journal article" date="2014" name="Mol. Biochem. Parasitol.">
        <title>Capturing the variant surface glycoprotein repertoire (the VSGnome) of Trypanosoma brucei Lister 427.</title>
        <authorList>
            <person name="Cross G.A."/>
            <person name="Kim H.S."/>
            <person name="Wickstead B."/>
        </authorList>
    </citation>
    <scope>NUCLEOTIDE SEQUENCE</scope>
    <source>
        <strain evidence="12">Lister 427</strain>
    </source>
</reference>
<evidence type="ECO:0000256" key="8">
    <source>
        <dbReference type="ARBA" id="ARBA00023288"/>
    </source>
</evidence>
<dbReference type="GO" id="GO:0098552">
    <property type="term" value="C:side of membrane"/>
    <property type="evidence" value="ECO:0007669"/>
    <property type="project" value="UniProtKB-KW"/>
</dbReference>
<dbReference type="InterPro" id="IPR025932">
    <property type="entry name" value="Trypano_VSG_B_N_dom"/>
</dbReference>